<sequence length="114" mass="12775">MHHHNNSNYRHHHLLLLIFEVRGSVGIQMKYKITNPSSSFSLCMPPTKGPGASHGSKQKETQRDPVRAREQLQQPPTLHELTSSCTGTAAPSEDVRDPMWLIDSVHVDPLSQDT</sequence>
<feature type="compositionally biased region" description="Basic and acidic residues" evidence="1">
    <location>
        <begin position="57"/>
        <end position="70"/>
    </location>
</feature>
<evidence type="ECO:0000313" key="4">
    <source>
        <dbReference type="Proteomes" id="UP000438429"/>
    </source>
</evidence>
<evidence type="ECO:0000256" key="2">
    <source>
        <dbReference type="SAM" id="SignalP"/>
    </source>
</evidence>
<reference evidence="3 4" key="1">
    <citation type="submission" date="2019-06" db="EMBL/GenBank/DDBJ databases">
        <title>Draft genomes of female and male turbot (Scophthalmus maximus).</title>
        <authorList>
            <person name="Xu H."/>
            <person name="Xu X.-W."/>
            <person name="Shao C."/>
            <person name="Chen S."/>
        </authorList>
    </citation>
    <scope>NUCLEOTIDE SEQUENCE [LARGE SCALE GENOMIC DNA]</scope>
    <source>
        <strain evidence="3">Ysfricsl-2016a</strain>
        <tissue evidence="3">Blood</tissue>
    </source>
</reference>
<dbReference type="AlphaFoldDB" id="A0A6A4SLC2"/>
<organism evidence="3 4">
    <name type="scientific">Scophthalmus maximus</name>
    <name type="common">Turbot</name>
    <name type="synonym">Psetta maxima</name>
    <dbReference type="NCBI Taxonomy" id="52904"/>
    <lineage>
        <taxon>Eukaryota</taxon>
        <taxon>Metazoa</taxon>
        <taxon>Chordata</taxon>
        <taxon>Craniata</taxon>
        <taxon>Vertebrata</taxon>
        <taxon>Euteleostomi</taxon>
        <taxon>Actinopterygii</taxon>
        <taxon>Neopterygii</taxon>
        <taxon>Teleostei</taxon>
        <taxon>Neoteleostei</taxon>
        <taxon>Acanthomorphata</taxon>
        <taxon>Carangaria</taxon>
        <taxon>Pleuronectiformes</taxon>
        <taxon>Pleuronectoidei</taxon>
        <taxon>Scophthalmidae</taxon>
        <taxon>Scophthalmus</taxon>
    </lineage>
</organism>
<evidence type="ECO:0000313" key="3">
    <source>
        <dbReference type="EMBL" id="KAF0033345.1"/>
    </source>
</evidence>
<protein>
    <submittedName>
        <fullName evidence="3">Uncharacterized protein</fullName>
    </submittedName>
</protein>
<feature type="chain" id="PRO_5025517022" evidence="2">
    <location>
        <begin position="27"/>
        <end position="114"/>
    </location>
</feature>
<dbReference type="EMBL" id="VEVO01000012">
    <property type="protein sequence ID" value="KAF0033345.1"/>
    <property type="molecule type" value="Genomic_DNA"/>
</dbReference>
<feature type="compositionally biased region" description="Polar residues" evidence="1">
    <location>
        <begin position="71"/>
        <end position="89"/>
    </location>
</feature>
<gene>
    <name evidence="3" type="ORF">F2P81_013411</name>
</gene>
<accession>A0A6A4SLC2</accession>
<comment type="caution">
    <text evidence="3">The sequence shown here is derived from an EMBL/GenBank/DDBJ whole genome shotgun (WGS) entry which is preliminary data.</text>
</comment>
<evidence type="ECO:0000256" key="1">
    <source>
        <dbReference type="SAM" id="MobiDB-lite"/>
    </source>
</evidence>
<feature type="signal peptide" evidence="2">
    <location>
        <begin position="1"/>
        <end position="26"/>
    </location>
</feature>
<feature type="region of interest" description="Disordered" evidence="1">
    <location>
        <begin position="37"/>
        <end position="97"/>
    </location>
</feature>
<proteinExistence type="predicted"/>
<keyword evidence="2" id="KW-0732">Signal</keyword>
<name>A0A6A4SLC2_SCOMX</name>
<dbReference type="Proteomes" id="UP000438429">
    <property type="component" value="Unassembled WGS sequence"/>
</dbReference>